<accession>A0A9N8DLZ3</accession>
<dbReference type="PROSITE" id="PS51020">
    <property type="entry name" value="SPONDIN"/>
    <property type="match status" value="1"/>
</dbReference>
<name>A0A9N8DLZ3_9STRA</name>
<dbReference type="GO" id="GO:0016020">
    <property type="term" value="C:membrane"/>
    <property type="evidence" value="ECO:0007669"/>
    <property type="project" value="TreeGrafter"/>
</dbReference>
<gene>
    <name evidence="12" type="ORF">SEMRO_231_G093600.1</name>
</gene>
<dbReference type="PRINTS" id="PR00723">
    <property type="entry name" value="SUBTILISIN"/>
</dbReference>
<reference evidence="12" key="1">
    <citation type="submission" date="2020-06" db="EMBL/GenBank/DDBJ databases">
        <authorList>
            <consortium name="Plant Systems Biology data submission"/>
        </authorList>
    </citation>
    <scope>NUCLEOTIDE SEQUENCE</scope>
    <source>
        <strain evidence="12">D6</strain>
    </source>
</reference>
<dbReference type="InterPro" id="IPR038678">
    <property type="entry name" value="Spondin_N_sf"/>
</dbReference>
<keyword evidence="13" id="KW-1185">Reference proteome</keyword>
<feature type="active site" description="Charge relay system" evidence="6 7">
    <location>
        <position position="511"/>
    </location>
</feature>
<evidence type="ECO:0000256" key="7">
    <source>
        <dbReference type="PROSITE-ProRule" id="PRU01240"/>
    </source>
</evidence>
<evidence type="ECO:0000259" key="11">
    <source>
        <dbReference type="PROSITE" id="PS51829"/>
    </source>
</evidence>
<dbReference type="Gene3D" id="3.40.50.200">
    <property type="entry name" value="Peptidase S8/S53 domain"/>
    <property type="match status" value="2"/>
</dbReference>
<dbReference type="OrthoDB" id="347314at2759"/>
<sequence>MVGDAARHTKRLDRQIHAVVLLVFCLFVVTAIAADDAPFRVLVQTPGQEPRDSERKLDYHCTMRNLWTQERMPSNYPLRSAYWNNPLVWAHTPNRILWQDGATADDTLESYVEEQFDWSDLLVEMRADSKDIVLPEYFDCCTSLYTSWGLYTRQGDTFYHFPPLTASPAHDRFSSIVPMRPSPDWFTGFYNVSLLDPGTDTWYNHFKIQTFPWKLGTDNRASWTDPTSYSNIDPPIPIARITMDQATRPDNAELQDPTNTSIPPVAEWECFLIVTDHHQHDNETSSSSSHNNSTLVPSNCDWFLNPCCNETTDSWTPTCDNLLPNGSTRNASKEAYEALFPALNYTCDYYYDRDSECSTDDSSTCQSSSSSVPPGCDGCLDCDPCVRFRFDCQGCIQSGCFWCDTEALCLSTPLDGAFWEETFNKTSYCTGPEHWTTTTCTSNKDPLYGSMEWSYKLINVEQVWDANYTGRGVVVKVIDDGFDAFHPEFRGRLDVDASCDEFLPLSDQDDHGTACASIIGGSAGNGACATGIAPGVTFAACRKPNGLEMEEIETLFLGNNYTNVSIISNSWGPYSCFPEVPDVRRRQLRDEECPFIRDALGSPCKVCSDFSGELSRRCRLQIARYCLASWEDDAEACTEFLHAYVSCTYHTVPEWFDEIFETLLENGRHGLGTIVVYAVGNGLGFGGFSGFNGFVSNRATIGVGAVGKDGKHASYSTSGPTVFVTAPGGDREFIRNNIVAKPGGGCHDITVGTSFSAPVVSGVVALMLEANPILGWRDVQAILALTSQQINPEDPDWTTNGAGFPHSNKYGFGLVDATSAVSAAQRWRNWGEEKQISAESDVLDVRIPDDPDTVAELELEIAETNMVIEHVLVVLDLSNHPSRGDLMVTLTSAQGTESLLAPSKRPENSIDVQWKLMTLRTYGESPVGTWTLRVSDQRAGVVSDCVDLPWVTFVDPTGEGYNASLSCGSFDDETYCEVDEISDVVFEGRKMAEACCLCGGGALASSFSSSLTSWKLVIYGHDFEPDSGLAEFSCNEAFVDEGGACDSEVEFDRECNPVCRNDCFDCDAAQMFSYDCNECVENGFVYCAGDAVCLSAALGEDFWTQHGKGKWSSCTNATDWESKCHEVDGGRDPLYDAMSWSYSLINVEPVWRDGLTGSGIHVRINNLEIDSQNAEFASRFRTSCDDGNQVQDKTLGTAMASIIAAGANDLCSVGIAPESELSSCVMPPSGSSDGGFVYLTKFNKVDISFVPLDPSTKRPAFFPEKLLIPTIIRGRQGKGIVYVAGAGDDGNEAGYQCRFVLHVGAVGKDGRHSDYSSRGPGVFVSAPGGDTKNIANNVVAKPGGGCHDAGVGSSFAAAVVSGVIALMMQVNPDLSWRDVHGIVASTSRQVYLDDSSWMTNAAGLKHSEKYGFGLIDAQAAVLASRSWKRLGMQLQLSELSGDIDKEVSVDENALSSSINITTPGYVKAESVVVFLNMTHAHRGGLKVSLTSPSGTKSHLSRSGPSSHSSPDDDWWSLGTVQFWGELVEGDWMLQISDSTSESSERTEVCVDRKWEFRYWNVKEERLTCNDFARVTDCRDESQVAPPIWDMVYEDIDIGAACCSCGGGLRSSRLLQSSSRLLLSWKLVVYGHKSARPVVSPAPTVPVASTSPPDEVDEVIPVPTSGAGRLYWTLLLMATSASAVLTLLEPS</sequence>
<dbReference type="PROSITE" id="PS51829">
    <property type="entry name" value="P_HOMO_B"/>
    <property type="match status" value="2"/>
</dbReference>
<dbReference type="InterPro" id="IPR008979">
    <property type="entry name" value="Galactose-bd-like_sf"/>
</dbReference>
<evidence type="ECO:0000256" key="8">
    <source>
        <dbReference type="RuleBase" id="RU003355"/>
    </source>
</evidence>
<keyword evidence="1 7" id="KW-0645">Protease</keyword>
<dbReference type="InterPro" id="IPR036852">
    <property type="entry name" value="Peptidase_S8/S53_dom_sf"/>
</dbReference>
<dbReference type="EC" id="3.4.21.62" evidence="5"/>
<dbReference type="Proteomes" id="UP001153069">
    <property type="component" value="Unassembled WGS sequence"/>
</dbReference>
<feature type="active site" description="Charge relay system" evidence="6 7">
    <location>
        <position position="479"/>
    </location>
</feature>
<dbReference type="InterPro" id="IPR023828">
    <property type="entry name" value="Peptidase_S8_Ser-AS"/>
</dbReference>
<dbReference type="PROSITE" id="PS00138">
    <property type="entry name" value="SUBTILASE_SER"/>
    <property type="match status" value="1"/>
</dbReference>
<comment type="caution">
    <text evidence="7">Lacks conserved residue(s) required for the propagation of feature annotation.</text>
</comment>
<evidence type="ECO:0000256" key="6">
    <source>
        <dbReference type="PIRSR" id="PIRSR615500-1"/>
    </source>
</evidence>
<dbReference type="InterPro" id="IPR022398">
    <property type="entry name" value="Peptidase_S8_His-AS"/>
</dbReference>
<organism evidence="12 13">
    <name type="scientific">Seminavis robusta</name>
    <dbReference type="NCBI Taxonomy" id="568900"/>
    <lineage>
        <taxon>Eukaryota</taxon>
        <taxon>Sar</taxon>
        <taxon>Stramenopiles</taxon>
        <taxon>Ochrophyta</taxon>
        <taxon>Bacillariophyta</taxon>
        <taxon>Bacillariophyceae</taxon>
        <taxon>Bacillariophycidae</taxon>
        <taxon>Naviculales</taxon>
        <taxon>Naviculaceae</taxon>
        <taxon>Seminavis</taxon>
    </lineage>
</organism>
<evidence type="ECO:0000256" key="4">
    <source>
        <dbReference type="ARBA" id="ARBA00023529"/>
    </source>
</evidence>
<dbReference type="InterPro" id="IPR023827">
    <property type="entry name" value="Peptidase_S8_Asp-AS"/>
</dbReference>
<comment type="similarity">
    <text evidence="7 8">Belongs to the peptidase S8 family.</text>
</comment>
<dbReference type="Pfam" id="PF06468">
    <property type="entry name" value="Spond_N"/>
    <property type="match status" value="1"/>
</dbReference>
<protein>
    <recommendedName>
        <fullName evidence="5">subtilisin</fullName>
        <ecNumber evidence="5">3.4.21.62</ecNumber>
    </recommendedName>
</protein>
<dbReference type="GO" id="GO:0004252">
    <property type="term" value="F:serine-type endopeptidase activity"/>
    <property type="evidence" value="ECO:0007669"/>
    <property type="project" value="UniProtKB-UniRule"/>
</dbReference>
<evidence type="ECO:0000256" key="2">
    <source>
        <dbReference type="ARBA" id="ARBA00022801"/>
    </source>
</evidence>
<dbReference type="InterPro" id="IPR009465">
    <property type="entry name" value="Spondin_N"/>
</dbReference>
<dbReference type="GO" id="GO:0016485">
    <property type="term" value="P:protein processing"/>
    <property type="evidence" value="ECO:0007669"/>
    <property type="project" value="TreeGrafter"/>
</dbReference>
<dbReference type="PROSITE" id="PS51892">
    <property type="entry name" value="SUBTILASE"/>
    <property type="match status" value="2"/>
</dbReference>
<evidence type="ECO:0000256" key="5">
    <source>
        <dbReference type="ARBA" id="ARBA00023619"/>
    </source>
</evidence>
<feature type="domain" description="Spondin" evidence="10">
    <location>
        <begin position="47"/>
        <end position="249"/>
    </location>
</feature>
<evidence type="ECO:0000256" key="9">
    <source>
        <dbReference type="SAM" id="MobiDB-lite"/>
    </source>
</evidence>
<dbReference type="PANTHER" id="PTHR42884:SF14">
    <property type="entry name" value="NEUROENDOCRINE CONVERTASE 1"/>
    <property type="match status" value="1"/>
</dbReference>
<evidence type="ECO:0000256" key="3">
    <source>
        <dbReference type="ARBA" id="ARBA00022825"/>
    </source>
</evidence>
<evidence type="ECO:0000256" key="1">
    <source>
        <dbReference type="ARBA" id="ARBA00022670"/>
    </source>
</evidence>
<dbReference type="PROSITE" id="PS00137">
    <property type="entry name" value="SUBTILASE_HIS"/>
    <property type="match status" value="1"/>
</dbReference>
<keyword evidence="3 7" id="KW-0720">Serine protease</keyword>
<dbReference type="EMBL" id="CAICTM010000230">
    <property type="protein sequence ID" value="CAB9505443.1"/>
    <property type="molecule type" value="Genomic_DNA"/>
</dbReference>
<dbReference type="Pfam" id="PF01483">
    <property type="entry name" value="P_proprotein"/>
    <property type="match status" value="2"/>
</dbReference>
<feature type="active site" description="Charge relay system" evidence="6 7">
    <location>
        <position position="754"/>
    </location>
</feature>
<evidence type="ECO:0000313" key="12">
    <source>
        <dbReference type="EMBL" id="CAB9505443.1"/>
    </source>
</evidence>
<dbReference type="GO" id="GO:0005737">
    <property type="term" value="C:cytoplasm"/>
    <property type="evidence" value="ECO:0007669"/>
    <property type="project" value="UniProtKB-ARBA"/>
</dbReference>
<proteinExistence type="inferred from homology"/>
<dbReference type="Gene3D" id="2.60.120.260">
    <property type="entry name" value="Galactose-binding domain-like"/>
    <property type="match status" value="2"/>
</dbReference>
<comment type="caution">
    <text evidence="12">The sequence shown here is derived from an EMBL/GenBank/DDBJ whole genome shotgun (WGS) entry which is preliminary data.</text>
</comment>
<feature type="domain" description="P/Homo B" evidence="11">
    <location>
        <begin position="822"/>
        <end position="1024"/>
    </location>
</feature>
<feature type="domain" description="P/Homo B" evidence="11">
    <location>
        <begin position="1430"/>
        <end position="1564"/>
    </location>
</feature>
<dbReference type="InterPro" id="IPR015500">
    <property type="entry name" value="Peptidase_S8_subtilisin-rel"/>
</dbReference>
<dbReference type="InterPro" id="IPR002884">
    <property type="entry name" value="P_dom"/>
</dbReference>
<dbReference type="InterPro" id="IPR000209">
    <property type="entry name" value="Peptidase_S8/S53_dom"/>
</dbReference>
<keyword evidence="2 7" id="KW-0378">Hydrolase</keyword>
<dbReference type="PANTHER" id="PTHR42884">
    <property type="entry name" value="PROPROTEIN CONVERTASE SUBTILISIN/KEXIN-RELATED"/>
    <property type="match status" value="1"/>
</dbReference>
<feature type="region of interest" description="Disordered" evidence="9">
    <location>
        <begin position="1486"/>
        <end position="1512"/>
    </location>
</feature>
<dbReference type="Gene3D" id="2.60.40.2130">
    <property type="entry name" value="F-spondin domain"/>
    <property type="match status" value="1"/>
</dbReference>
<dbReference type="SUPFAM" id="SSF52743">
    <property type="entry name" value="Subtilisin-like"/>
    <property type="match status" value="2"/>
</dbReference>
<dbReference type="GO" id="GO:0012505">
    <property type="term" value="C:endomembrane system"/>
    <property type="evidence" value="ECO:0007669"/>
    <property type="project" value="UniProtKB-ARBA"/>
</dbReference>
<comment type="catalytic activity">
    <reaction evidence="4">
        <text>Hydrolysis of proteins with broad specificity for peptide bonds, and a preference for a large uncharged residue in P1. Hydrolyzes peptide amides.</text>
        <dbReference type="EC" id="3.4.21.62"/>
    </reaction>
</comment>
<evidence type="ECO:0000313" key="13">
    <source>
        <dbReference type="Proteomes" id="UP001153069"/>
    </source>
</evidence>
<dbReference type="Pfam" id="PF00082">
    <property type="entry name" value="Peptidase_S8"/>
    <property type="match status" value="2"/>
</dbReference>
<dbReference type="SUPFAM" id="SSF49785">
    <property type="entry name" value="Galactose-binding domain-like"/>
    <property type="match status" value="2"/>
</dbReference>
<dbReference type="PROSITE" id="PS00136">
    <property type="entry name" value="SUBTILASE_ASP"/>
    <property type="match status" value="1"/>
</dbReference>
<evidence type="ECO:0000259" key="10">
    <source>
        <dbReference type="PROSITE" id="PS51020"/>
    </source>
</evidence>